<dbReference type="Pfam" id="PF00550">
    <property type="entry name" value="PP-binding"/>
    <property type="match status" value="3"/>
</dbReference>
<dbReference type="FunFam" id="3.30.300.30:FF:000015">
    <property type="entry name" value="Nonribosomal peptide synthase SidD"/>
    <property type="match status" value="2"/>
</dbReference>
<dbReference type="SMART" id="SM00823">
    <property type="entry name" value="PKS_PP"/>
    <property type="match status" value="3"/>
</dbReference>
<dbReference type="SUPFAM" id="SSF47336">
    <property type="entry name" value="ACP-like"/>
    <property type="match status" value="3"/>
</dbReference>
<dbReference type="FunFam" id="3.40.50.980:FF:000001">
    <property type="entry name" value="Non-ribosomal peptide synthetase"/>
    <property type="match status" value="3"/>
</dbReference>
<dbReference type="Gene3D" id="1.10.10.1830">
    <property type="entry name" value="Non-ribosomal peptide synthase, adenylation domain"/>
    <property type="match status" value="1"/>
</dbReference>
<dbReference type="EMBL" id="AUSV01000029">
    <property type="protein sequence ID" value="ESP93928.1"/>
    <property type="molecule type" value="Genomic_DNA"/>
</dbReference>
<dbReference type="InterPro" id="IPR010060">
    <property type="entry name" value="NRPS_synth"/>
</dbReference>
<dbReference type="CDD" id="cd17643">
    <property type="entry name" value="A_NRPS_Cytc1-like"/>
    <property type="match status" value="1"/>
</dbReference>
<feature type="coiled-coil region" evidence="5">
    <location>
        <begin position="2445"/>
        <end position="2472"/>
    </location>
</feature>
<dbReference type="CDD" id="cd19531">
    <property type="entry name" value="LCL_NRPS-like"/>
    <property type="match status" value="1"/>
</dbReference>
<dbReference type="Gene3D" id="3.30.300.30">
    <property type="match status" value="3"/>
</dbReference>
<dbReference type="GO" id="GO:0003824">
    <property type="term" value="F:catalytic activity"/>
    <property type="evidence" value="ECO:0007669"/>
    <property type="project" value="UniProtKB-KW"/>
</dbReference>
<evidence type="ECO:0000313" key="8">
    <source>
        <dbReference type="Proteomes" id="UP000017820"/>
    </source>
</evidence>
<feature type="domain" description="Carrier" evidence="6">
    <location>
        <begin position="4070"/>
        <end position="4147"/>
    </location>
</feature>
<comment type="caution">
    <text evidence="7">The sequence shown here is derived from an EMBL/GenBank/DDBJ whole genome shotgun (WGS) entry which is preliminary data.</text>
</comment>
<dbReference type="CDD" id="cd19534">
    <property type="entry name" value="E_NRPS"/>
    <property type="match status" value="1"/>
</dbReference>
<dbReference type="InterPro" id="IPR010071">
    <property type="entry name" value="AA_adenyl_dom"/>
</dbReference>
<name>V4HVY0_PSEL2</name>
<comment type="cofactor">
    <cofactor evidence="1">
        <name>pantetheine 4'-phosphate</name>
        <dbReference type="ChEBI" id="CHEBI:47942"/>
    </cofactor>
</comment>
<evidence type="ECO:0000259" key="6">
    <source>
        <dbReference type="PROSITE" id="PS50075"/>
    </source>
</evidence>
<dbReference type="SUPFAM" id="SSF56801">
    <property type="entry name" value="Acetyl-CoA synthetase-like"/>
    <property type="match status" value="3"/>
</dbReference>
<dbReference type="PROSITE" id="PS00455">
    <property type="entry name" value="AMP_BINDING"/>
    <property type="match status" value="3"/>
</dbReference>
<dbReference type="Gene3D" id="3.30.559.10">
    <property type="entry name" value="Chloramphenicol acetyltransferase-like domain"/>
    <property type="match status" value="5"/>
</dbReference>
<evidence type="ECO:0000313" key="7">
    <source>
        <dbReference type="EMBL" id="ESP93928.1"/>
    </source>
</evidence>
<evidence type="ECO:0000256" key="1">
    <source>
        <dbReference type="ARBA" id="ARBA00001957"/>
    </source>
</evidence>
<protein>
    <submittedName>
        <fullName evidence="7">Non-ribosomal peptide synthase, amino acid adenylation</fullName>
    </submittedName>
</protein>
<evidence type="ECO:0000256" key="3">
    <source>
        <dbReference type="ARBA" id="ARBA00022553"/>
    </source>
</evidence>
<dbReference type="Gene3D" id="1.10.1200.10">
    <property type="entry name" value="ACP-like"/>
    <property type="match status" value="3"/>
</dbReference>
<feature type="domain" description="Carrier" evidence="6">
    <location>
        <begin position="2559"/>
        <end position="2635"/>
    </location>
</feature>
<dbReference type="Pfam" id="PF18563">
    <property type="entry name" value="TubC_N"/>
    <property type="match status" value="1"/>
</dbReference>
<sequence>MKDLFIKLAKEGVEVYLQDGKLKARAHKGGLKPELLNLIKENKAQLLAYLNEAQSQKVSVEHSSIAQFCTENTSEPISFQQQRIWFIDQLEGSSSQYNLPLSAKIKGCFDLDIAQQSFEILLQRHQSLRTNYHEVENETQVSVQPQYSFNVTEVDLSHLNADEQQTELEQFTKTFHAREFDLSNDVLIDCAYVKQQSDLGVLLVVVHHIASDGWSMQVLVKEFIETYQALSAGQQPDLPELTISYSNYANWQRNWLQPNVISNSESFWLENLSEAPSLHSLPLDKPRPVNQSYNTSVCVSELPSALLASLKQLAAKENCTLFMLVHAALSLVLMRYGRLNDLVIGTPVANRNQAELANMVGFFTNTVLLKSTQPTSGTFQDYLKEVREVNLLAQENQDVPFERIVEIVNPQRSTAYAPLFQIELNMNNTGAHSSRFEFAGLELEVLKDLDLRTPLDLMVSANELDDALEVKFIYSSDLFDAATINQLSNSLAHVLATVADDIGVDLTELSLLDDTQQSLALPDFTTTPSAGYFHQLVEQAANSNPDAIAIQSEAGTITYAELNAKANQLARSMQDKGLVREDRVAICLNRSIEFAISMLAVAKSGGAFVPVDISMPEERIAYILQDTAATIVLTEQEIMAELPLEGQKTILVDPMWFERFCGALSSENLESQGDGCQHNLSYVIYTSGSTGEPKGVAIEHGALANFIDNQTDILAFDQNSVVLNVLSFSFDAGIGLLCSALSSGATTVIAQADEPFYALIDQHHISHISVTSLMLKTIPEQNYPSLQSLVIGGDKVPSKMLEFWLTQCRVINEYGPTEAAVTVLSNECSLEEPINIGTPYKNVQTLVLDDNLNLVPAGGIGELYLAGAQLAREYLNQPELTQRAFIANPYTADTNARLYKTGDLVRALPSGKLEFVGRVDEQVKVRGYRIELSEIEHQISLVDGVVSNIVIVAQDDVGNKRIIAYVESTHSDERSLARLLGEKLQTALPDYMIPAAFIKVEQWPKTLSGKIDRNALPEPSFASQDDEIVHAENELERQLVAIWAEYLKLDEAQVSVTANFFELGGDSILSIQIASKAAQQGLHFRVKDIFAAKTIRALTEYVSCTDAQTHDQAPSAGQMQLMPIHSEFFTDETQWYHYNQSLLLNVSSKLAQCPFGDFVQLLVERHDALRLCFEKSESGWQAEFLPLERLDLNAAFKLVDLNAHPEISIETYANDIQKTLNPAKGELFKLVYFHDADKGQGKLLWVVHHLVVDGVSWRILTEDLNTLVQQWEQKQTLALNAKTTSYQQWAESLHELASSEHYQNQLEYWQQQASLAVPNFANGDINTQNAGTHGSRETAQFTLSDNDTASLLNKCNASYRTQINELLFAALSLASNRWRGVNAIRFDLEGHGRDELDEAMDISQTVGWFTTFYPLTIHAQSSDIAETISAVKNAYRSVPDKGLGFGLLKHCTGQNDVASFSKSELSFNYLGQIDASSEQQGLMSLASESTGENISLARKAEHLMALNGMVQNNQLTFNLSYDSNTYHESEMSEFMAAFNGALVDIIAHCADVKHGRYCESDFPLASVNEAQINEWAANAQIADLYPATGMQQGLLFQSAREQGSYVTQTLLTVESIEIESFISAWQMVVARNPIFRTEFRGIDAGHCHQVVRKEATLPWVLHDLSALSIEQQEARLEQLIEEDKQAGFDFNNAPLMRLTLCTLADGKIKVLWSHHHALLDGWCLTLVFDEVTQYYRQITQGVEVTLDEPVSYRNYIEWLSAQDLEQAREKWQVRLADFTKATPTPLYKSEELSHNERVSSALRFDSDTTARLQKLAQAGHTTINTLLQAAWAYALSIYSNDENVCFGTVVSGRPATIDNVDSIMGLFINTIPVQVKVAPEKALQQWLSEIHQDLVESSEMSFIPLAEIQKLVVDQQSLFDSLLVFENYPVDEQISNKSAEAGINVTDLVHFEKTNFAIQLTASVTDSLEVRFELDNRHYVQSDAQQLADSLSNIIMSMLNEQTQLVKQLDVIGDSEKLLESLMPKGFEDSQQTLHEVFELQVARYPNKTAVDDGKTSLTYSELNQKANQMAHILLEQHQVTPDSLVGVCLQRSCDMAVTVLAILKAGGAYLPLDASYPVERIEYILGDAQPVVIITDETTVDFSALSQQTLLNLHSDDFVHSFAMQSTCSPEISKHTGLYDKLAYVIYTSGSTGNPKGVQVEHRNALSLFSATTDLFGFSEDDVWVMFHSLSFDFSVWEIWGALLHGGKLVVVPFEVSRAPREFYSLLVEHQVTVLNQTPSAFNNLIKECMDCPAHALRYVIFGGEALTFSSLRPWVNKYGLDKTQLVNMYGITETSVHVTYYSITHDDVFNDHSSSKIGAVLPHLSAVVLDQHGNPSPVGAIGELHIGGSGVTRGYLLNPQLTSERFIANPFQPHATQPMVEVLYKTGDLVKQLDNGEFEYIGRNDHQVQVNGFRIELEEVEQKITRCEEVKSAWVSVVDNAKGQGSIVAYIVLEQSALSDSEAIDAVRAKLANTLPYFMLPTAFIPMEQWPLTVNGKLDTSRLPKWHGERAHNEYVAPQNEVEAKLQSLWCQLLKLSPNELSVKRNFFELGGDSIIAIQLVSKATEAGLYFTINDLFATPTVRGLADKAYSSSALIADQGDIEGTIELLPIQQEFFENDNGINHYNQAVLLEPPVDLTLADLQYIVARLYQTHDAMRLHFEQQADSSWVATHQEVSQAHIESSIAKIALNGGDWESILPQIDAIQASLDIATGELFKAVLITDENRAYRLLLVLHHLVVDGVSWRIIMSDIERIYSQLRNNSDDTPRVKTASFKQWGEYLSEYATSELSAQEGAYWASVTEQEVSSIANKQALTEFESASTMAESAIAIDSKVTNQILTSAIESFDSSINALLLSALLESISRTFDIGSIRIDMEGHGREALNSNLDLSGTIGWFTSVYPVNFAVGQNQDIAQLIDSVGTQLSKVPNNGIGYGALKYLAELPALQGSVHSELAFNYLGQFDQVSGGDGAFTFAPESVGQVVCPTRGSSHPLSANGYVLNGELNISIGYDTSLYCGDQIAQLANTFDSVLSEIAALSEQRLNQNNINGERIVQRYPATGMQTSLLIQNLFDKESYITQNKIKFKDLNVELFQKAWQSVMDKHAILRTSFSGIEEGYVVQCVHERAELNWHQHDLSEVEASQQLEAVERIRCNDRKLGMDPSIAPLMRMNLADLGEGESYLIWSHHHALLDGWSLELVFADVFQCYHALLMGQQPSTDGAVPYKNYIDWLAQQDLKSAKAFWKNELQERTFVGHFSDKNTQLNSSEPKIWQRNFALPKNVTQRIQEFARSAHVSVNAVVQGAWALVLANTFASDDVIFGVTTSGRPAQLPGVDKTVGLFINTLPVVVNVAKSESITDWVKNVHHRFSQINQHSFLSFNEILQTGNLAGPIFDSLLVFENYPLEQGIRDQQSQLTLNVLEMDSDDETTFPLTVKAFVKDEMVFRLEGHSDTFTERQMDMLEQCLSNVLADIPQQDTEQVGQLPLFGEQDLQETHSQPVASQKYSHDLVNLHNQFEQQAHLHPEKEAVVFEGTSLTYRQLNEAANQLSHYLINEIGVEQGDLVGICLPHSPDYIVAIIAMFKAGAAYIPMDPEYPMERLEYFLSDAKPKLVLADASVNMATMAEHSPLVSLSEPDLQAALAVQSKANPGINVCAQELAYVTYTSGSTGKPKGVMVEQGNLSQTFANYQEHFTLDADDVWSLSHSFSFDVSVWELWGALTRGAKIVVVPYWTARSPQALYDVLLEQQVTMLCQTPTAFGHLVDVQLEKDTSLNLKYVVFSGEALKFADLQPWVERYGTAKPALLNGYGVTETTIYSMFYQVTMKDIYQPSVNSKIGVPIKGVEFLVLNDQGEKVAAGDEGELYIAGAGVSRGYLHKEALTKDRFVHLNFGDEQSTLYYKTGDLVKCLADGGYEYIGRNDHQVNIKGFRVELGEIEHKLLSIDFVDKAYVTPSNEHTIAAFVVLNSTELNNHDELEQVRKSLAVSLPYYMQPDSIVAVESWPRTNVGKIDREALLAFSELSASAASKEPEKITGPETETERFLAQHWAALFEVELNLVDIHASFYQNAGNSLMMVRLTNEVKKAYSVNISVNVLYEYSTIHQLASYIDLLVHKGKDNTAQQSGDREMFEL</sequence>
<keyword evidence="3" id="KW-0597">Phosphoprotein</keyword>
<dbReference type="NCBIfam" id="TIGR01733">
    <property type="entry name" value="AA-adenyl-dom"/>
    <property type="match status" value="3"/>
</dbReference>
<dbReference type="InterPro" id="IPR020845">
    <property type="entry name" value="AMP-binding_CS"/>
</dbReference>
<dbReference type="GO" id="GO:0005829">
    <property type="term" value="C:cytosol"/>
    <property type="evidence" value="ECO:0007669"/>
    <property type="project" value="TreeGrafter"/>
</dbReference>
<dbReference type="FunFam" id="3.40.50.980:FF:000002">
    <property type="entry name" value="Enterobactin synthetase component F"/>
    <property type="match status" value="1"/>
</dbReference>
<dbReference type="CDD" id="cd19543">
    <property type="entry name" value="DCL_NRPS"/>
    <property type="match status" value="1"/>
</dbReference>
<dbReference type="Proteomes" id="UP000017820">
    <property type="component" value="Unassembled WGS sequence"/>
</dbReference>
<dbReference type="PATRIC" id="fig|1353533.3.peg.1784"/>
<dbReference type="CDD" id="cd05930">
    <property type="entry name" value="A_NRPS"/>
    <property type="match status" value="1"/>
</dbReference>
<dbReference type="Gene3D" id="3.30.559.30">
    <property type="entry name" value="Nonribosomal peptide synthetase, condensation domain"/>
    <property type="match status" value="5"/>
</dbReference>
<dbReference type="FunFam" id="3.40.50.12780:FF:000012">
    <property type="entry name" value="Non-ribosomal peptide synthetase"/>
    <property type="match status" value="2"/>
</dbReference>
<evidence type="ECO:0000256" key="2">
    <source>
        <dbReference type="ARBA" id="ARBA00022450"/>
    </source>
</evidence>
<dbReference type="NCBIfam" id="TIGR01720">
    <property type="entry name" value="NRPS-para261"/>
    <property type="match status" value="2"/>
</dbReference>
<keyword evidence="4" id="KW-0677">Repeat</keyword>
<dbReference type="InterPro" id="IPR025110">
    <property type="entry name" value="AMP-bd_C"/>
</dbReference>
<dbReference type="PROSITE" id="PS50075">
    <property type="entry name" value="CARRIER"/>
    <property type="match status" value="3"/>
</dbReference>
<dbReference type="InterPro" id="IPR044894">
    <property type="entry name" value="TubC_N_sf"/>
</dbReference>
<dbReference type="InterPro" id="IPR036736">
    <property type="entry name" value="ACP-like_sf"/>
</dbReference>
<dbReference type="FunFam" id="1.10.1200.10:FF:000005">
    <property type="entry name" value="Nonribosomal peptide synthetase 1"/>
    <property type="match status" value="2"/>
</dbReference>
<dbReference type="InterPro" id="IPR045851">
    <property type="entry name" value="AMP-bd_C_sf"/>
</dbReference>
<dbReference type="Pfam" id="PF00501">
    <property type="entry name" value="AMP-binding"/>
    <property type="match status" value="3"/>
</dbReference>
<dbReference type="GO" id="GO:0043041">
    <property type="term" value="P:amino acid activation for nonribosomal peptide biosynthetic process"/>
    <property type="evidence" value="ECO:0007669"/>
    <property type="project" value="TreeGrafter"/>
</dbReference>
<dbReference type="InterPro" id="IPR023213">
    <property type="entry name" value="CAT-like_dom_sf"/>
</dbReference>
<dbReference type="InterPro" id="IPR041464">
    <property type="entry name" value="TubC_N"/>
</dbReference>
<dbReference type="GO" id="GO:0044550">
    <property type="term" value="P:secondary metabolite biosynthetic process"/>
    <property type="evidence" value="ECO:0007669"/>
    <property type="project" value="TreeGrafter"/>
</dbReference>
<dbReference type="Gene3D" id="2.30.38.10">
    <property type="entry name" value="Luciferase, Domain 3"/>
    <property type="match status" value="1"/>
</dbReference>
<dbReference type="PANTHER" id="PTHR45527:SF14">
    <property type="entry name" value="PLIPASTATIN SYNTHASE SUBUNIT B"/>
    <property type="match status" value="1"/>
</dbReference>
<dbReference type="GO" id="GO:0031177">
    <property type="term" value="F:phosphopantetheine binding"/>
    <property type="evidence" value="ECO:0007669"/>
    <property type="project" value="InterPro"/>
</dbReference>
<evidence type="ECO:0000256" key="5">
    <source>
        <dbReference type="SAM" id="Coils"/>
    </source>
</evidence>
<keyword evidence="2" id="KW-0596">Phosphopantetheine</keyword>
<dbReference type="InterPro" id="IPR001242">
    <property type="entry name" value="Condensation_dom"/>
</dbReference>
<dbReference type="PROSITE" id="PS00012">
    <property type="entry name" value="PHOSPHOPANTETHEINE"/>
    <property type="match status" value="2"/>
</dbReference>
<reference evidence="7 8" key="1">
    <citation type="submission" date="2013-07" db="EMBL/GenBank/DDBJ databases">
        <title>Draft genome sequence of Pseudoalteromonas luteoviolacea 2ta16.</title>
        <authorList>
            <person name="Allen E.E."/>
            <person name="Azam F."/>
            <person name="Podell S."/>
        </authorList>
    </citation>
    <scope>NUCLEOTIDE SEQUENCE [LARGE SCALE GENOMIC DNA]</scope>
    <source>
        <strain evidence="7 8">2ta16</strain>
    </source>
</reference>
<dbReference type="InterPro" id="IPR020806">
    <property type="entry name" value="PKS_PP-bd"/>
</dbReference>
<dbReference type="PANTHER" id="PTHR45527">
    <property type="entry name" value="NONRIBOSOMAL PEPTIDE SYNTHETASE"/>
    <property type="match status" value="1"/>
</dbReference>
<keyword evidence="5" id="KW-0175">Coiled coil</keyword>
<dbReference type="Pfam" id="PF00668">
    <property type="entry name" value="Condensation"/>
    <property type="match status" value="5"/>
</dbReference>
<organism evidence="7 8">
    <name type="scientific">Pseudoalteromonas luteoviolacea (strain 2ta16)</name>
    <dbReference type="NCBI Taxonomy" id="1353533"/>
    <lineage>
        <taxon>Bacteria</taxon>
        <taxon>Pseudomonadati</taxon>
        <taxon>Pseudomonadota</taxon>
        <taxon>Gammaproteobacteria</taxon>
        <taxon>Alteromonadales</taxon>
        <taxon>Pseudoalteromonadaceae</taxon>
        <taxon>Pseudoalteromonas</taxon>
    </lineage>
</organism>
<dbReference type="Pfam" id="PF13193">
    <property type="entry name" value="AMP-binding_C"/>
    <property type="match status" value="2"/>
</dbReference>
<dbReference type="NCBIfam" id="NF003417">
    <property type="entry name" value="PRK04813.1"/>
    <property type="match status" value="3"/>
</dbReference>
<dbReference type="Gene3D" id="3.40.50.980">
    <property type="match status" value="2"/>
</dbReference>
<evidence type="ECO:0000256" key="4">
    <source>
        <dbReference type="ARBA" id="ARBA00022737"/>
    </source>
</evidence>
<dbReference type="InterPro" id="IPR006162">
    <property type="entry name" value="Ppantetheine_attach_site"/>
</dbReference>
<proteinExistence type="predicted"/>
<dbReference type="RefSeq" id="WP_023398718.1">
    <property type="nucleotide sequence ID" value="NZ_AUSV01000029.1"/>
</dbReference>
<dbReference type="InterPro" id="IPR042099">
    <property type="entry name" value="ANL_N_sf"/>
</dbReference>
<dbReference type="InterPro" id="IPR009081">
    <property type="entry name" value="PP-bd_ACP"/>
</dbReference>
<dbReference type="InterPro" id="IPR000873">
    <property type="entry name" value="AMP-dep_synth/lig_dom"/>
</dbReference>
<feature type="domain" description="Carrier" evidence="6">
    <location>
        <begin position="1030"/>
        <end position="1106"/>
    </location>
</feature>
<dbReference type="Gene3D" id="3.40.50.12780">
    <property type="entry name" value="N-terminal domain of ligase-like"/>
    <property type="match status" value="2"/>
</dbReference>
<accession>V4HVY0</accession>
<gene>
    <name evidence="7" type="ORF">PL2TA16_02836</name>
</gene>
<dbReference type="SUPFAM" id="SSF52777">
    <property type="entry name" value="CoA-dependent acyltransferases"/>
    <property type="match status" value="10"/>
</dbReference>